<protein>
    <recommendedName>
        <fullName evidence="2">DUF7924 domain-containing protein</fullName>
    </recommendedName>
</protein>
<dbReference type="PANTHER" id="PTHR42470:SF1">
    <property type="entry name" value="VAST DOMAIN-CONTAINING PROTEIN"/>
    <property type="match status" value="1"/>
</dbReference>
<name>A0A2V1D0B9_9PLEO</name>
<dbReference type="InterPro" id="IPR057684">
    <property type="entry name" value="DUF7924"/>
</dbReference>
<keyword evidence="4" id="KW-1185">Reference proteome</keyword>
<organism evidence="3 4">
    <name type="scientific">Periconia macrospinosa</name>
    <dbReference type="NCBI Taxonomy" id="97972"/>
    <lineage>
        <taxon>Eukaryota</taxon>
        <taxon>Fungi</taxon>
        <taxon>Dikarya</taxon>
        <taxon>Ascomycota</taxon>
        <taxon>Pezizomycotina</taxon>
        <taxon>Dothideomycetes</taxon>
        <taxon>Pleosporomycetidae</taxon>
        <taxon>Pleosporales</taxon>
        <taxon>Massarineae</taxon>
        <taxon>Periconiaceae</taxon>
        <taxon>Periconia</taxon>
    </lineage>
</organism>
<accession>A0A2V1D0B9</accession>
<proteinExistence type="predicted"/>
<feature type="domain" description="DUF7924" evidence="2">
    <location>
        <begin position="199"/>
        <end position="357"/>
    </location>
</feature>
<feature type="compositionally biased region" description="Basic and acidic residues" evidence="1">
    <location>
        <begin position="109"/>
        <end position="122"/>
    </location>
</feature>
<dbReference type="EMBL" id="KZ805863">
    <property type="protein sequence ID" value="PVH91445.1"/>
    <property type="molecule type" value="Genomic_DNA"/>
</dbReference>
<evidence type="ECO:0000259" key="2">
    <source>
        <dbReference type="Pfam" id="PF25545"/>
    </source>
</evidence>
<evidence type="ECO:0000313" key="3">
    <source>
        <dbReference type="EMBL" id="PVH91445.1"/>
    </source>
</evidence>
<dbReference type="Pfam" id="PF25545">
    <property type="entry name" value="DUF7924"/>
    <property type="match status" value="1"/>
</dbReference>
<sequence length="386" mass="43129">MQRKRTRSEGDDQAGGSCLKRRAGERGFSTTAFSAARWTNLAAGRALQPNPQALVSPTLPPLERIPRAQTQSEQSTPSVPLTYENLHLLQQSLRTNSFIMPSSPSRRSRSPEKSTTADKMDSRTSCNSLLRQASSPNAKRIEEMAPAARSRSEQDGIDIMEEAFLLAPASKGGMPCVERAARANLSAHFLPPATSFVAESLRLAMPQPDHCFGCIPSKKVRPARLKAPLTIEEENIINRFTLTTELYFPFFTAQWKSPAKGQMHHQAIPQGARDGFMIVNYLHRFYAIARPTRAPSFVETCHFSATIDMRSVILWVHWREEDGDGNVGYHMEQAESGMLDKERDNQEIRMILRNLQNYAEGSTARYQRATPIVLGKLSDIIANTDI</sequence>
<reference evidence="3 4" key="1">
    <citation type="journal article" date="2018" name="Sci. Rep.">
        <title>Comparative genomics provides insights into the lifestyle and reveals functional heterogeneity of dark septate endophytic fungi.</title>
        <authorList>
            <person name="Knapp D.G."/>
            <person name="Nemeth J.B."/>
            <person name="Barry K."/>
            <person name="Hainaut M."/>
            <person name="Henrissat B."/>
            <person name="Johnson J."/>
            <person name="Kuo A."/>
            <person name="Lim J.H.P."/>
            <person name="Lipzen A."/>
            <person name="Nolan M."/>
            <person name="Ohm R.A."/>
            <person name="Tamas L."/>
            <person name="Grigoriev I.V."/>
            <person name="Spatafora J.W."/>
            <person name="Nagy L.G."/>
            <person name="Kovacs G.M."/>
        </authorList>
    </citation>
    <scope>NUCLEOTIDE SEQUENCE [LARGE SCALE GENOMIC DNA]</scope>
    <source>
        <strain evidence="3 4">DSE2036</strain>
    </source>
</reference>
<gene>
    <name evidence="3" type="ORF">DM02DRAFT_636117</name>
</gene>
<dbReference type="AlphaFoldDB" id="A0A2V1D0B9"/>
<dbReference type="PANTHER" id="PTHR42470">
    <property type="entry name" value="VAST DOMAIN-CONTAINING PROTEIN"/>
    <property type="match status" value="1"/>
</dbReference>
<feature type="region of interest" description="Disordered" evidence="1">
    <location>
        <begin position="1"/>
        <end position="26"/>
    </location>
</feature>
<evidence type="ECO:0000313" key="4">
    <source>
        <dbReference type="Proteomes" id="UP000244855"/>
    </source>
</evidence>
<evidence type="ECO:0000256" key="1">
    <source>
        <dbReference type="SAM" id="MobiDB-lite"/>
    </source>
</evidence>
<feature type="region of interest" description="Disordered" evidence="1">
    <location>
        <begin position="95"/>
        <end position="127"/>
    </location>
</feature>
<dbReference type="OrthoDB" id="5426775at2759"/>
<dbReference type="Proteomes" id="UP000244855">
    <property type="component" value="Unassembled WGS sequence"/>
</dbReference>